<gene>
    <name evidence="2" type="ORF">M413DRAFT_23062</name>
</gene>
<feature type="compositionally biased region" description="Low complexity" evidence="1">
    <location>
        <begin position="186"/>
        <end position="208"/>
    </location>
</feature>
<feature type="region of interest" description="Disordered" evidence="1">
    <location>
        <begin position="283"/>
        <end position="395"/>
    </location>
</feature>
<feature type="region of interest" description="Disordered" evidence="1">
    <location>
        <begin position="891"/>
        <end position="968"/>
    </location>
</feature>
<name>A0A0C2YA45_HEBCY</name>
<feature type="compositionally biased region" description="Polar residues" evidence="1">
    <location>
        <begin position="341"/>
        <end position="350"/>
    </location>
</feature>
<feature type="compositionally biased region" description="Low complexity" evidence="1">
    <location>
        <begin position="819"/>
        <end position="835"/>
    </location>
</feature>
<feature type="compositionally biased region" description="Basic and acidic residues" evidence="1">
    <location>
        <begin position="774"/>
        <end position="792"/>
    </location>
</feature>
<feature type="compositionally biased region" description="Polar residues" evidence="1">
    <location>
        <begin position="719"/>
        <end position="746"/>
    </location>
</feature>
<accession>A0A0C2YA45</accession>
<dbReference type="EMBL" id="KN831770">
    <property type="protein sequence ID" value="KIM46693.1"/>
    <property type="molecule type" value="Genomic_DNA"/>
</dbReference>
<dbReference type="Proteomes" id="UP000053424">
    <property type="component" value="Unassembled WGS sequence"/>
</dbReference>
<feature type="region of interest" description="Disordered" evidence="1">
    <location>
        <begin position="182"/>
        <end position="215"/>
    </location>
</feature>
<organism evidence="2 3">
    <name type="scientific">Hebeloma cylindrosporum</name>
    <dbReference type="NCBI Taxonomy" id="76867"/>
    <lineage>
        <taxon>Eukaryota</taxon>
        <taxon>Fungi</taxon>
        <taxon>Dikarya</taxon>
        <taxon>Basidiomycota</taxon>
        <taxon>Agaricomycotina</taxon>
        <taxon>Agaricomycetes</taxon>
        <taxon>Agaricomycetidae</taxon>
        <taxon>Agaricales</taxon>
        <taxon>Agaricineae</taxon>
        <taxon>Hymenogastraceae</taxon>
        <taxon>Hebeloma</taxon>
    </lineage>
</organism>
<dbReference type="STRING" id="686832.A0A0C2YA45"/>
<reference evidence="3" key="2">
    <citation type="submission" date="2015-01" db="EMBL/GenBank/DDBJ databases">
        <title>Evolutionary Origins and Diversification of the Mycorrhizal Mutualists.</title>
        <authorList>
            <consortium name="DOE Joint Genome Institute"/>
            <consortium name="Mycorrhizal Genomics Consortium"/>
            <person name="Kohler A."/>
            <person name="Kuo A."/>
            <person name="Nagy L.G."/>
            <person name="Floudas D."/>
            <person name="Copeland A."/>
            <person name="Barry K.W."/>
            <person name="Cichocki N."/>
            <person name="Veneault-Fourrey C."/>
            <person name="LaButti K."/>
            <person name="Lindquist E.A."/>
            <person name="Lipzen A."/>
            <person name="Lundell T."/>
            <person name="Morin E."/>
            <person name="Murat C."/>
            <person name="Riley R."/>
            <person name="Ohm R."/>
            <person name="Sun H."/>
            <person name="Tunlid A."/>
            <person name="Henrissat B."/>
            <person name="Grigoriev I.V."/>
            <person name="Hibbett D.S."/>
            <person name="Martin F."/>
        </authorList>
    </citation>
    <scope>NUCLEOTIDE SEQUENCE [LARGE SCALE GENOMIC DNA]</scope>
    <source>
        <strain evidence="3">h7</strain>
    </source>
</reference>
<feature type="compositionally biased region" description="Pro residues" evidence="1">
    <location>
        <begin position="327"/>
        <end position="336"/>
    </location>
</feature>
<dbReference type="AlphaFoldDB" id="A0A0C2YA45"/>
<dbReference type="HOGENOM" id="CLU_296303_0_0_1"/>
<evidence type="ECO:0000313" key="3">
    <source>
        <dbReference type="Proteomes" id="UP000053424"/>
    </source>
</evidence>
<evidence type="ECO:0000313" key="2">
    <source>
        <dbReference type="EMBL" id="KIM46693.1"/>
    </source>
</evidence>
<feature type="compositionally biased region" description="Basic and acidic residues" evidence="1">
    <location>
        <begin position="701"/>
        <end position="715"/>
    </location>
</feature>
<feature type="region of interest" description="Disordered" evidence="1">
    <location>
        <begin position="407"/>
        <end position="430"/>
    </location>
</feature>
<keyword evidence="3" id="KW-1185">Reference proteome</keyword>
<feature type="compositionally biased region" description="Low complexity" evidence="1">
    <location>
        <begin position="292"/>
        <end position="326"/>
    </location>
</feature>
<sequence length="1019" mass="110366">MPSSDAFRPRLPIDPFATVDSLAPWHVPQDLPHSPPQVILILGEPPKNDLLSLLTSTHLAQSLLLIATHAPPTIPAHQKSTPGPNVCILRLSSPLAVHDNGALRLVRLFERAHRVAARWRESTQNPPLSASEYRFIQLAECRDSGEFTVSEPFLFVDRNGKTVQSLSSPLLVQPRKFRLSSHSLLPPNGSTFSSNSTTSLPTSPSSSGKIQRKKLRRISVTQPSPYSLSPPRQENGLRAFDALLNFLPSGVPDKDLLKHAILVTTLSAQYLALPDKVRDESVFPTSKSTARFSSPGPSSYSFSSSVPSSTSSSMTHSMSMATTPATSPSPSPPLTPSPFSQESGESTNYLNRGAPKGKGTIKPSFAKRLSSLLRPSSSSASTAPTLTAIDGGATGVSYASGRAVDARANDGWDGRGYAHARPRGTPTRPKNAHLVHILPLDWVDWEEQLREESARDLQKGKGKGKPSGPRYRVDGVNPADYSHTSANLYRHHDVGGNVASSSKRWTTATTSRVPAKPKLAQGIEQFLLTFAYPLGSLGLGHGVPSSSRSAQGHGDSKPALTGLAAAAAHAQTRPVPYLLAPGVFGRALDGAREEYPRQNGGNGDYDHAEALDARQMRRALVIGEIILLGALDFDPDEAYGEKDAYNQEKGAYNRYSVEDGGNARAVGGGRAWVAIGDVICSQGEEWKERGLQERLVVDRDERDRRVRETERRLEAYRTPATNTRNATQSRSQSQLPTPPDSSSSGESVEEAYPQDRYRTLAPPHQPTRVYASTKEPELERHRDSSRTSRRESVGASTSQRGGLGSNPTPAPMSGQPWPSSAAQASAVRSMSRSMSNPPVLPHLASNGPPPPRPGRSAQRTESASARIPSAQTHRVERSAIPPAAYSYGSSQYLDAPSPKSHLPARDVAPPVSSGWNEAPSGTTRTYYEPSTTKNPNTFEVNHAARRTYDEQEQLPTRPRATPTSNSAEAAYRNRHDNVGVRDPADFQLEMTSNKLRKEGHDHGLGHAMRKLGLWKLKAT</sequence>
<reference evidence="2 3" key="1">
    <citation type="submission" date="2014-04" db="EMBL/GenBank/DDBJ databases">
        <authorList>
            <consortium name="DOE Joint Genome Institute"/>
            <person name="Kuo A."/>
            <person name="Gay G."/>
            <person name="Dore J."/>
            <person name="Kohler A."/>
            <person name="Nagy L.G."/>
            <person name="Floudas D."/>
            <person name="Copeland A."/>
            <person name="Barry K.W."/>
            <person name="Cichocki N."/>
            <person name="Veneault-Fourrey C."/>
            <person name="LaButti K."/>
            <person name="Lindquist E.A."/>
            <person name="Lipzen A."/>
            <person name="Lundell T."/>
            <person name="Morin E."/>
            <person name="Murat C."/>
            <person name="Sun H."/>
            <person name="Tunlid A."/>
            <person name="Henrissat B."/>
            <person name="Grigoriev I.V."/>
            <person name="Hibbett D.S."/>
            <person name="Martin F."/>
            <person name="Nordberg H.P."/>
            <person name="Cantor M.N."/>
            <person name="Hua S.X."/>
        </authorList>
    </citation>
    <scope>NUCLEOTIDE SEQUENCE [LARGE SCALE GENOMIC DNA]</scope>
    <source>
        <strain evidence="3">h7</strain>
    </source>
</reference>
<feature type="compositionally biased region" description="Low complexity" evidence="1">
    <location>
        <begin position="368"/>
        <end position="388"/>
    </location>
</feature>
<evidence type="ECO:0000256" key="1">
    <source>
        <dbReference type="SAM" id="MobiDB-lite"/>
    </source>
</evidence>
<feature type="region of interest" description="Disordered" evidence="1">
    <location>
        <begin position="454"/>
        <end position="474"/>
    </location>
</feature>
<protein>
    <submittedName>
        <fullName evidence="2">Uncharacterized protein</fullName>
    </submittedName>
</protein>
<proteinExistence type="predicted"/>
<feature type="compositionally biased region" description="Polar residues" evidence="1">
    <location>
        <begin position="913"/>
        <end position="939"/>
    </location>
</feature>
<feature type="region of interest" description="Disordered" evidence="1">
    <location>
        <begin position="701"/>
        <end position="879"/>
    </location>
</feature>
<dbReference type="OrthoDB" id="3265311at2759"/>